<dbReference type="AlphaFoldDB" id="A0A6I4NDU7"/>
<reference evidence="1 2" key="1">
    <citation type="submission" date="2019-12" db="EMBL/GenBank/DDBJ databases">
        <authorList>
            <person name="Kim Y.S."/>
        </authorList>
    </citation>
    <scope>NUCLEOTIDE SEQUENCE [LARGE SCALE GENOMIC DNA]</scope>
    <source>
        <strain evidence="1 2">GA093</strain>
    </source>
</reference>
<dbReference type="EMBL" id="WSTB01000001">
    <property type="protein sequence ID" value="MWB92806.1"/>
    <property type="molecule type" value="Genomic_DNA"/>
</dbReference>
<gene>
    <name evidence="1" type="ORF">GON26_00355</name>
</gene>
<evidence type="ECO:0000313" key="1">
    <source>
        <dbReference type="EMBL" id="MWB92806.1"/>
    </source>
</evidence>
<keyword evidence="2" id="KW-1185">Reference proteome</keyword>
<dbReference type="RefSeq" id="WP_160372755.1">
    <property type="nucleotide sequence ID" value="NZ_WSTB01000001.1"/>
</dbReference>
<organism evidence="1 2">
    <name type="scientific">Flavobacterium hydrocarbonoxydans</name>
    <dbReference type="NCBI Taxonomy" id="2683249"/>
    <lineage>
        <taxon>Bacteria</taxon>
        <taxon>Pseudomonadati</taxon>
        <taxon>Bacteroidota</taxon>
        <taxon>Flavobacteriia</taxon>
        <taxon>Flavobacteriales</taxon>
        <taxon>Flavobacteriaceae</taxon>
        <taxon>Flavobacterium</taxon>
    </lineage>
</organism>
<name>A0A6I4NDU7_9FLAO</name>
<sequence>MFFSKDKSESKVSIEDLKPNYIETLNNIENVLREGKIYPQANYVEKTIGSLKSEDYEVFEKELKSVNFWGGSGAVWEVYFEDKKLQKKFYSEMIKLIILMEKAKISNSSIRPLKKLFEKET</sequence>
<accession>A0A6I4NDU7</accession>
<evidence type="ECO:0000313" key="2">
    <source>
        <dbReference type="Proteomes" id="UP000471501"/>
    </source>
</evidence>
<protein>
    <submittedName>
        <fullName evidence="1">Uncharacterized protein</fullName>
    </submittedName>
</protein>
<comment type="caution">
    <text evidence="1">The sequence shown here is derived from an EMBL/GenBank/DDBJ whole genome shotgun (WGS) entry which is preliminary data.</text>
</comment>
<proteinExistence type="predicted"/>
<dbReference type="Proteomes" id="UP000471501">
    <property type="component" value="Unassembled WGS sequence"/>
</dbReference>